<feature type="region of interest" description="Disordered" evidence="5">
    <location>
        <begin position="1"/>
        <end position="31"/>
    </location>
</feature>
<dbReference type="RefSeq" id="WP_066959023.1">
    <property type="nucleotide sequence ID" value="NZ_CP023449.1"/>
</dbReference>
<dbReference type="AlphaFoldDB" id="A0A2A4G2H1"/>
<comment type="similarity">
    <text evidence="1">Belongs to the peptidase C40 family.</text>
</comment>
<dbReference type="OrthoDB" id="9813368at2"/>
<evidence type="ECO:0000256" key="2">
    <source>
        <dbReference type="ARBA" id="ARBA00022670"/>
    </source>
</evidence>
<dbReference type="InterPro" id="IPR041382">
    <property type="entry name" value="SH3_16"/>
</dbReference>
<evidence type="ECO:0000313" key="8">
    <source>
        <dbReference type="Proteomes" id="UP000218934"/>
    </source>
</evidence>
<sequence length="310" mass="32550">MPSESPSISRRFAADGTAGGRGPATAFHLDGPTRRLDPRVNAFRPDIADVALAGALFAPHYATPMALMAASATMMRKAAGADAEAVSQLLPGEGFAALDVAGGWAWGFSLHDHYVGYVPAALLGAPSERSHKVSVREALVFAGPSIKTPAIATLPFGARVAGTLSGTFLDTGAGFIHRRHVAPLDALSGDPVTVAESFLGMPYLWGGRGADGIDCSGLVQAALGACGISAPRDTDMQREMLGTALPEEARLRRGDIVNFPGHVGLMVDENNLLHANAHWMGVVIEPLADVVARLEHSHDRPILSRRRMEA</sequence>
<evidence type="ECO:0000256" key="4">
    <source>
        <dbReference type="ARBA" id="ARBA00022807"/>
    </source>
</evidence>
<keyword evidence="4" id="KW-0788">Thiol protease</keyword>
<dbReference type="SUPFAM" id="SSF54001">
    <property type="entry name" value="Cysteine proteinases"/>
    <property type="match status" value="1"/>
</dbReference>
<dbReference type="EMBL" id="NWUF01000001">
    <property type="protein sequence ID" value="PCE44218.1"/>
    <property type="molecule type" value="Genomic_DNA"/>
</dbReference>
<evidence type="ECO:0000256" key="5">
    <source>
        <dbReference type="SAM" id="MobiDB-lite"/>
    </source>
</evidence>
<keyword evidence="2" id="KW-0645">Protease</keyword>
<keyword evidence="8" id="KW-1185">Reference proteome</keyword>
<keyword evidence="3 7" id="KW-0378">Hydrolase</keyword>
<dbReference type="PROSITE" id="PS51935">
    <property type="entry name" value="NLPC_P60"/>
    <property type="match status" value="1"/>
</dbReference>
<protein>
    <submittedName>
        <fullName evidence="7">Glycoside hydrolase</fullName>
    </submittedName>
</protein>
<dbReference type="PANTHER" id="PTHR47359:SF3">
    <property type="entry name" value="NLP_P60 DOMAIN-CONTAINING PROTEIN-RELATED"/>
    <property type="match status" value="1"/>
</dbReference>
<accession>A0A2A4G2H1</accession>
<dbReference type="Pfam" id="PF00877">
    <property type="entry name" value="NLPC_P60"/>
    <property type="match status" value="1"/>
</dbReference>
<dbReference type="GO" id="GO:0008234">
    <property type="term" value="F:cysteine-type peptidase activity"/>
    <property type="evidence" value="ECO:0007669"/>
    <property type="project" value="UniProtKB-KW"/>
</dbReference>
<dbReference type="PANTHER" id="PTHR47359">
    <property type="entry name" value="PEPTIDOGLYCAN DL-ENDOPEPTIDASE CWLO"/>
    <property type="match status" value="1"/>
</dbReference>
<dbReference type="Gene3D" id="3.90.1720.10">
    <property type="entry name" value="endopeptidase domain like (from Nostoc punctiforme)"/>
    <property type="match status" value="1"/>
</dbReference>
<dbReference type="InterPro" id="IPR000064">
    <property type="entry name" value="NLP_P60_dom"/>
</dbReference>
<dbReference type="Pfam" id="PF18348">
    <property type="entry name" value="SH3_16"/>
    <property type="match status" value="1"/>
</dbReference>
<dbReference type="Proteomes" id="UP000218934">
    <property type="component" value="Unassembled WGS sequence"/>
</dbReference>
<proteinExistence type="inferred from homology"/>
<dbReference type="GO" id="GO:0006508">
    <property type="term" value="P:proteolysis"/>
    <property type="evidence" value="ECO:0007669"/>
    <property type="project" value="UniProtKB-KW"/>
</dbReference>
<dbReference type="InterPro" id="IPR038765">
    <property type="entry name" value="Papain-like_cys_pep_sf"/>
</dbReference>
<organism evidence="7 8">
    <name type="scientific">Rhizorhabdus dicambivorans</name>
    <dbReference type="NCBI Taxonomy" id="1850238"/>
    <lineage>
        <taxon>Bacteria</taxon>
        <taxon>Pseudomonadati</taxon>
        <taxon>Pseudomonadota</taxon>
        <taxon>Alphaproteobacteria</taxon>
        <taxon>Sphingomonadales</taxon>
        <taxon>Sphingomonadaceae</taxon>
        <taxon>Rhizorhabdus</taxon>
    </lineage>
</organism>
<reference evidence="7 8" key="1">
    <citation type="submission" date="2017-09" db="EMBL/GenBank/DDBJ databases">
        <title>The Catabolism of 3,6-Dichlorosalicylic acid is Initiated by the Cytochrome P450 Monooxygenase DsmABC in Rhizorhabdus dicambivorans Ndbn-20.</title>
        <authorList>
            <person name="Na L."/>
        </authorList>
    </citation>
    <scope>NUCLEOTIDE SEQUENCE [LARGE SCALE GENOMIC DNA]</scope>
    <source>
        <strain evidence="7 8">Ndbn-20m</strain>
    </source>
</reference>
<evidence type="ECO:0000256" key="1">
    <source>
        <dbReference type="ARBA" id="ARBA00007074"/>
    </source>
</evidence>
<dbReference type="InterPro" id="IPR051794">
    <property type="entry name" value="PG_Endopeptidase_C40"/>
</dbReference>
<evidence type="ECO:0000313" key="7">
    <source>
        <dbReference type="EMBL" id="PCE44218.1"/>
    </source>
</evidence>
<gene>
    <name evidence="7" type="ORF">COO09_00865</name>
</gene>
<name>A0A2A4G2H1_9SPHN</name>
<dbReference type="KEGG" id="rdi:CMV14_11480"/>
<feature type="domain" description="NlpC/P60" evidence="6">
    <location>
        <begin position="185"/>
        <end position="308"/>
    </location>
</feature>
<evidence type="ECO:0000256" key="3">
    <source>
        <dbReference type="ARBA" id="ARBA00022801"/>
    </source>
</evidence>
<evidence type="ECO:0000259" key="6">
    <source>
        <dbReference type="PROSITE" id="PS51935"/>
    </source>
</evidence>
<comment type="caution">
    <text evidence="7">The sequence shown here is derived from an EMBL/GenBank/DDBJ whole genome shotgun (WGS) entry which is preliminary data.</text>
</comment>